<sequence>MSRTSSFYSANEILTSDDDIVENNLTSMTSIDASNSSTGDISTNQTTDDHGWANFGTFENNVNIGSNDEWADFKTSAMPSTDQSIDIPSNRINTDDDDVFADYGEVKESPKYQTSSFSLNFLNMEEIESLISTCFPLESSILCTDNTSFIPFELPNFKTCNDQIKQTSCFQPSLNLWNVLSNVSNDPLGIKYQWRKSNIEQFFHQGLDVRERFPIKTNLSTPEISSSNAQTTSSNEPTLSSQPITPQFDWKKSGLENPLTVYDINKTLDLDYYIPPIQTSPSSSSTVVYRNDSPILHRQSTSIKTVDLFPGSTTVLNDDTKPVMDTLPNFSFMNPKALMF</sequence>
<dbReference type="Proteomes" id="UP000663877">
    <property type="component" value="Unassembled WGS sequence"/>
</dbReference>
<protein>
    <recommendedName>
        <fullName evidence="6">Aftiphilin clathrin-binding box domain-containing protein</fullName>
    </recommendedName>
</protein>
<name>A0A815FJE3_9BILA</name>
<dbReference type="GO" id="GO:0032588">
    <property type="term" value="C:trans-Golgi network membrane"/>
    <property type="evidence" value="ECO:0007669"/>
    <property type="project" value="InterPro"/>
</dbReference>
<proteinExistence type="predicted"/>
<dbReference type="PANTHER" id="PTHR16156">
    <property type="entry name" value="AFTIPHILIN A-RELATED"/>
    <property type="match status" value="1"/>
</dbReference>
<evidence type="ECO:0000313" key="2">
    <source>
        <dbReference type="EMBL" id="CAF1329543.1"/>
    </source>
</evidence>
<evidence type="ECO:0000313" key="3">
    <source>
        <dbReference type="EMBL" id="CAF1588966.1"/>
    </source>
</evidence>
<feature type="region of interest" description="Disordered" evidence="1">
    <location>
        <begin position="220"/>
        <end position="245"/>
    </location>
</feature>
<dbReference type="InterPro" id="IPR046359">
    <property type="entry name" value="Aftin-like"/>
</dbReference>
<dbReference type="GO" id="GO:0030276">
    <property type="term" value="F:clathrin binding"/>
    <property type="evidence" value="ECO:0007669"/>
    <property type="project" value="InterPro"/>
</dbReference>
<gene>
    <name evidence="2" type="ORF">BJG266_LOCUS33805</name>
    <name evidence="3" type="ORF">QVE165_LOCUS50993</name>
</gene>
<keyword evidence="4" id="KW-1185">Reference proteome</keyword>
<evidence type="ECO:0000313" key="5">
    <source>
        <dbReference type="Proteomes" id="UP000663877"/>
    </source>
</evidence>
<comment type="caution">
    <text evidence="2">The sequence shown here is derived from an EMBL/GenBank/DDBJ whole genome shotgun (WGS) entry which is preliminary data.</text>
</comment>
<dbReference type="Proteomes" id="UP000663832">
    <property type="component" value="Unassembled WGS sequence"/>
</dbReference>
<organism evidence="2 5">
    <name type="scientific">Adineta steineri</name>
    <dbReference type="NCBI Taxonomy" id="433720"/>
    <lineage>
        <taxon>Eukaryota</taxon>
        <taxon>Metazoa</taxon>
        <taxon>Spiralia</taxon>
        <taxon>Gnathifera</taxon>
        <taxon>Rotifera</taxon>
        <taxon>Eurotatoria</taxon>
        <taxon>Bdelloidea</taxon>
        <taxon>Adinetida</taxon>
        <taxon>Adinetidae</taxon>
        <taxon>Adineta</taxon>
    </lineage>
</organism>
<evidence type="ECO:0008006" key="6">
    <source>
        <dbReference type="Google" id="ProtNLM"/>
    </source>
</evidence>
<dbReference type="AlphaFoldDB" id="A0A815FJE3"/>
<reference evidence="2" key="1">
    <citation type="submission" date="2021-02" db="EMBL/GenBank/DDBJ databases">
        <authorList>
            <person name="Nowell W R."/>
        </authorList>
    </citation>
    <scope>NUCLEOTIDE SEQUENCE</scope>
</reference>
<evidence type="ECO:0000256" key="1">
    <source>
        <dbReference type="SAM" id="MobiDB-lite"/>
    </source>
</evidence>
<dbReference type="PANTHER" id="PTHR16156:SF10">
    <property type="entry name" value="AFTIPHILIN-RELATED"/>
    <property type="match status" value="1"/>
</dbReference>
<dbReference type="EMBL" id="CAJNOI010000685">
    <property type="protein sequence ID" value="CAF1329543.1"/>
    <property type="molecule type" value="Genomic_DNA"/>
</dbReference>
<evidence type="ECO:0000313" key="4">
    <source>
        <dbReference type="Proteomes" id="UP000663832"/>
    </source>
</evidence>
<dbReference type="GO" id="GO:0030121">
    <property type="term" value="C:AP-1 adaptor complex"/>
    <property type="evidence" value="ECO:0007669"/>
    <property type="project" value="TreeGrafter"/>
</dbReference>
<dbReference type="EMBL" id="CAJNOM010001055">
    <property type="protein sequence ID" value="CAF1588966.1"/>
    <property type="molecule type" value="Genomic_DNA"/>
</dbReference>
<dbReference type="OrthoDB" id="5917212at2759"/>
<accession>A0A815FJE3</accession>